<dbReference type="RefSeq" id="WP_037455182.1">
    <property type="nucleotide sequence ID" value="NZ_AVFL01000013.1"/>
</dbReference>
<gene>
    <name evidence="1" type="ORF">N825_08075</name>
</gene>
<reference evidence="1 2" key="1">
    <citation type="submission" date="2013-08" db="EMBL/GenBank/DDBJ databases">
        <title>The genome sequence of Skermanella stibiiresistens.</title>
        <authorList>
            <person name="Zhu W."/>
            <person name="Wang G."/>
        </authorList>
    </citation>
    <scope>NUCLEOTIDE SEQUENCE [LARGE SCALE GENOMIC DNA]</scope>
    <source>
        <strain evidence="1 2">SB22</strain>
    </source>
</reference>
<sequence>MTASSQPGIQPDASQLHWLSRGLSQPGGKLPLFDEDGQRVDQALVKSCVAAGWAERWFNNPLKPDWVVCRLTDAGRTILVARLEGAKKYHSGDTSQA</sequence>
<evidence type="ECO:0000313" key="2">
    <source>
        <dbReference type="Proteomes" id="UP000019486"/>
    </source>
</evidence>
<dbReference type="OrthoDB" id="7632078at2"/>
<comment type="caution">
    <text evidence="1">The sequence shown here is derived from an EMBL/GenBank/DDBJ whole genome shotgun (WGS) entry which is preliminary data.</text>
</comment>
<dbReference type="STRING" id="1385369.N825_08075"/>
<dbReference type="AlphaFoldDB" id="W9GZB0"/>
<dbReference type="Proteomes" id="UP000019486">
    <property type="component" value="Unassembled WGS sequence"/>
</dbReference>
<dbReference type="PATRIC" id="fig|1385369.3.peg.3798"/>
<organism evidence="1 2">
    <name type="scientific">Skermanella stibiiresistens SB22</name>
    <dbReference type="NCBI Taxonomy" id="1385369"/>
    <lineage>
        <taxon>Bacteria</taxon>
        <taxon>Pseudomonadati</taxon>
        <taxon>Pseudomonadota</taxon>
        <taxon>Alphaproteobacteria</taxon>
        <taxon>Rhodospirillales</taxon>
        <taxon>Azospirillaceae</taxon>
        <taxon>Skermanella</taxon>
    </lineage>
</organism>
<dbReference type="EMBL" id="AVFL01000013">
    <property type="protein sequence ID" value="EWY39265.1"/>
    <property type="molecule type" value="Genomic_DNA"/>
</dbReference>
<keyword evidence="2" id="KW-1185">Reference proteome</keyword>
<accession>W9GZB0</accession>
<name>W9GZB0_9PROT</name>
<evidence type="ECO:0000313" key="1">
    <source>
        <dbReference type="EMBL" id="EWY39265.1"/>
    </source>
</evidence>
<protein>
    <submittedName>
        <fullName evidence="1">Membrane protein</fullName>
    </submittedName>
</protein>
<proteinExistence type="predicted"/>